<protein>
    <submittedName>
        <fullName evidence="1">Uncharacterized protein</fullName>
    </submittedName>
</protein>
<dbReference type="KEGG" id="gaz:Pan241w_48430"/>
<sequence length="263" mass="29831">MNYSLTPFPDQPSSETPFELRERFPDIRESLAPRPKPDHAQAIGNSALLDLIVETLLDVTVPFFITHCHEANGDLHLSVTAAGGGHQVSAGDELRGGLFIRNSESCRFETLICTRLYRVICENGALMECDKEQAFAIPITDAPPADWQLKVSQVIQHSFDEQYLQFDFQRFQATTNEMIVTPYEFLCHLEAQRLINEDEQSEILAAFNDNADFTMYGLINAVTQTAHEHRASDRWLRAFEIERLAGEILRGDHHLPAFDFAYS</sequence>
<accession>A0A517RLH8</accession>
<keyword evidence="2" id="KW-1185">Reference proteome</keyword>
<name>A0A517RLH8_9PLAN</name>
<dbReference type="RefSeq" id="WP_145220406.1">
    <property type="nucleotide sequence ID" value="NZ_CP036269.1"/>
</dbReference>
<dbReference type="OrthoDB" id="257946at2"/>
<proteinExistence type="predicted"/>
<gene>
    <name evidence="1" type="ORF">Pan241w_48430</name>
</gene>
<organism evidence="1 2">
    <name type="scientific">Gimesia alba</name>
    <dbReference type="NCBI Taxonomy" id="2527973"/>
    <lineage>
        <taxon>Bacteria</taxon>
        <taxon>Pseudomonadati</taxon>
        <taxon>Planctomycetota</taxon>
        <taxon>Planctomycetia</taxon>
        <taxon>Planctomycetales</taxon>
        <taxon>Planctomycetaceae</taxon>
        <taxon>Gimesia</taxon>
    </lineage>
</organism>
<reference evidence="1 2" key="1">
    <citation type="submission" date="2019-02" db="EMBL/GenBank/DDBJ databases">
        <title>Deep-cultivation of Planctomycetes and their phenomic and genomic characterization uncovers novel biology.</title>
        <authorList>
            <person name="Wiegand S."/>
            <person name="Jogler M."/>
            <person name="Boedeker C."/>
            <person name="Pinto D."/>
            <person name="Vollmers J."/>
            <person name="Rivas-Marin E."/>
            <person name="Kohn T."/>
            <person name="Peeters S.H."/>
            <person name="Heuer A."/>
            <person name="Rast P."/>
            <person name="Oberbeckmann S."/>
            <person name="Bunk B."/>
            <person name="Jeske O."/>
            <person name="Meyerdierks A."/>
            <person name="Storesund J.E."/>
            <person name="Kallscheuer N."/>
            <person name="Luecker S."/>
            <person name="Lage O.M."/>
            <person name="Pohl T."/>
            <person name="Merkel B.J."/>
            <person name="Hornburger P."/>
            <person name="Mueller R.-W."/>
            <person name="Bruemmer F."/>
            <person name="Labrenz M."/>
            <person name="Spormann A.M."/>
            <person name="Op den Camp H."/>
            <person name="Overmann J."/>
            <person name="Amann R."/>
            <person name="Jetten M.S.M."/>
            <person name="Mascher T."/>
            <person name="Medema M.H."/>
            <person name="Devos D.P."/>
            <person name="Kaster A.-K."/>
            <person name="Ovreas L."/>
            <person name="Rohde M."/>
            <person name="Galperin M.Y."/>
            <person name="Jogler C."/>
        </authorList>
    </citation>
    <scope>NUCLEOTIDE SEQUENCE [LARGE SCALE GENOMIC DNA]</scope>
    <source>
        <strain evidence="1 2">Pan241w</strain>
    </source>
</reference>
<evidence type="ECO:0000313" key="2">
    <source>
        <dbReference type="Proteomes" id="UP000317171"/>
    </source>
</evidence>
<evidence type="ECO:0000313" key="1">
    <source>
        <dbReference type="EMBL" id="QDT44727.1"/>
    </source>
</evidence>
<dbReference type="AlphaFoldDB" id="A0A517RLH8"/>
<dbReference type="EMBL" id="CP036269">
    <property type="protein sequence ID" value="QDT44727.1"/>
    <property type="molecule type" value="Genomic_DNA"/>
</dbReference>
<dbReference type="Proteomes" id="UP000317171">
    <property type="component" value="Chromosome"/>
</dbReference>